<dbReference type="EMBL" id="CP004387">
    <property type="protein sequence ID" value="AJD48738.1"/>
    <property type="molecule type" value="Genomic_DNA"/>
</dbReference>
<evidence type="ECO:0000256" key="3">
    <source>
        <dbReference type="ARBA" id="ARBA00012438"/>
    </source>
</evidence>
<dbReference type="InterPro" id="IPR036890">
    <property type="entry name" value="HATPase_C_sf"/>
</dbReference>
<dbReference type="InterPro" id="IPR005467">
    <property type="entry name" value="His_kinase_dom"/>
</dbReference>
<feature type="transmembrane region" description="Helical" evidence="11">
    <location>
        <begin position="12"/>
        <end position="39"/>
    </location>
</feature>
<dbReference type="AlphaFoldDB" id="A0A0B4XQK2"/>
<evidence type="ECO:0000256" key="11">
    <source>
        <dbReference type="SAM" id="Phobius"/>
    </source>
</evidence>
<dbReference type="Gene3D" id="3.30.565.10">
    <property type="entry name" value="Histidine kinase-like ATPase, C-terminal domain"/>
    <property type="match status" value="1"/>
</dbReference>
<sequence length="461" mass="51025">MRCVMAMWLNSLGLKVLLAFVVGVALSIVLLLMTSALVVDWRSDILSGYETMERTKELARKLVFDHHGRPVGLRREVDEVSWVFDSLKQETAYRVLDADGQVVLTSAEPDLFLSSPEATLSRTRGRFDFERDGVLMHGATEPVEHDGQVWFFQFATSVRLLDIIQRGFAVPFMSTGITVFSLVLFFVFGACAYVTLTYTLKPLRRLSAGAAAISPRSLHARLQLHAVPTEIAPLVESFNRVLDRLEQGYRTQQAFLASAAHELKTPLALIRAQIELMEGGEDRRALLNDVQHMTRQVQQLLQLAETSERYNYHFTEVDVAEVAREAVAYLQRMADSGAVSLQAPGHSVSVPWLADRSALFTLLKNLLENAIQHAPPGTSVMVAVGANALAVRDQGPGVSEVDRARMFTRFWRSAARRDHGAGLGLAICQEIAQAHGWTLSVHPAEPGLLLQVRRGDAASML</sequence>
<dbReference type="InterPro" id="IPR003661">
    <property type="entry name" value="HisK_dim/P_dom"/>
</dbReference>
<dbReference type="GO" id="GO:0000155">
    <property type="term" value="F:phosphorelay sensor kinase activity"/>
    <property type="evidence" value="ECO:0007669"/>
    <property type="project" value="InterPro"/>
</dbReference>
<keyword evidence="15" id="KW-1185">Reference proteome</keyword>
<dbReference type="SMART" id="SM00388">
    <property type="entry name" value="HisKA"/>
    <property type="match status" value="1"/>
</dbReference>
<feature type="domain" description="Histidine kinase" evidence="12">
    <location>
        <begin position="258"/>
        <end position="458"/>
    </location>
</feature>
<feature type="domain" description="HAMP" evidence="13">
    <location>
        <begin position="197"/>
        <end position="250"/>
    </location>
</feature>
<protein>
    <recommendedName>
        <fullName evidence="3">histidine kinase</fullName>
        <ecNumber evidence="3">2.7.13.3</ecNumber>
    </recommendedName>
</protein>
<evidence type="ECO:0000256" key="6">
    <source>
        <dbReference type="ARBA" id="ARBA00022692"/>
    </source>
</evidence>
<keyword evidence="8 11" id="KW-1133">Transmembrane helix</keyword>
<dbReference type="InterPro" id="IPR036097">
    <property type="entry name" value="HisK_dim/P_sf"/>
</dbReference>
<dbReference type="PANTHER" id="PTHR45436">
    <property type="entry name" value="SENSOR HISTIDINE KINASE YKOH"/>
    <property type="match status" value="1"/>
</dbReference>
<dbReference type="STRING" id="391936.S7S_11630"/>
<keyword evidence="5" id="KW-0808">Transferase</keyword>
<dbReference type="SUPFAM" id="SSF47384">
    <property type="entry name" value="Homodimeric domain of signal transducing histidine kinase"/>
    <property type="match status" value="1"/>
</dbReference>
<dbReference type="InterPro" id="IPR004358">
    <property type="entry name" value="Sig_transdc_His_kin-like_C"/>
</dbReference>
<dbReference type="GO" id="GO:0016020">
    <property type="term" value="C:membrane"/>
    <property type="evidence" value="ECO:0007669"/>
    <property type="project" value="UniProtKB-SubCell"/>
</dbReference>
<dbReference type="EC" id="2.7.13.3" evidence="3"/>
<accession>A0A0B4XQK2</accession>
<dbReference type="Gene3D" id="1.10.287.130">
    <property type="match status" value="1"/>
</dbReference>
<evidence type="ECO:0000259" key="12">
    <source>
        <dbReference type="PROSITE" id="PS50109"/>
    </source>
</evidence>
<dbReference type="Pfam" id="PF00512">
    <property type="entry name" value="HisKA"/>
    <property type="match status" value="1"/>
</dbReference>
<dbReference type="KEGG" id="apac:S7S_11630"/>
<dbReference type="CDD" id="cd00082">
    <property type="entry name" value="HisKA"/>
    <property type="match status" value="1"/>
</dbReference>
<organism evidence="14 15">
    <name type="scientific">Isoalcanivorax pacificus W11-5</name>
    <dbReference type="NCBI Taxonomy" id="391936"/>
    <lineage>
        <taxon>Bacteria</taxon>
        <taxon>Pseudomonadati</taxon>
        <taxon>Pseudomonadota</taxon>
        <taxon>Gammaproteobacteria</taxon>
        <taxon>Oceanospirillales</taxon>
        <taxon>Alcanivoracaceae</taxon>
        <taxon>Isoalcanivorax</taxon>
    </lineage>
</organism>
<proteinExistence type="predicted"/>
<dbReference type="SMART" id="SM00304">
    <property type="entry name" value="HAMP"/>
    <property type="match status" value="1"/>
</dbReference>
<dbReference type="PRINTS" id="PR00344">
    <property type="entry name" value="BCTRLSENSOR"/>
</dbReference>
<keyword evidence="4" id="KW-0597">Phosphoprotein</keyword>
<keyword evidence="10 11" id="KW-0472">Membrane</keyword>
<keyword evidence="7 14" id="KW-0418">Kinase</keyword>
<dbReference type="InterPro" id="IPR050428">
    <property type="entry name" value="TCS_sensor_his_kinase"/>
</dbReference>
<dbReference type="CDD" id="cd06225">
    <property type="entry name" value="HAMP"/>
    <property type="match status" value="1"/>
</dbReference>
<evidence type="ECO:0000313" key="14">
    <source>
        <dbReference type="EMBL" id="AJD48738.1"/>
    </source>
</evidence>
<dbReference type="Pfam" id="PF02518">
    <property type="entry name" value="HATPase_c"/>
    <property type="match status" value="1"/>
</dbReference>
<evidence type="ECO:0000256" key="9">
    <source>
        <dbReference type="ARBA" id="ARBA00023012"/>
    </source>
</evidence>
<keyword evidence="6 11" id="KW-0812">Transmembrane</keyword>
<dbReference type="InterPro" id="IPR003660">
    <property type="entry name" value="HAMP_dom"/>
</dbReference>
<dbReference type="PROSITE" id="PS50109">
    <property type="entry name" value="HIS_KIN"/>
    <property type="match status" value="1"/>
</dbReference>
<evidence type="ECO:0000256" key="8">
    <source>
        <dbReference type="ARBA" id="ARBA00022989"/>
    </source>
</evidence>
<reference evidence="14 15" key="1">
    <citation type="journal article" date="2012" name="J. Bacteriol.">
        <title>Genome sequence of an alkane-degrading bacterium, Alcanivorax pacificus type strain W11-5, isolated from deep sea sediment.</title>
        <authorList>
            <person name="Lai Q."/>
            <person name="Shao Z."/>
        </authorList>
    </citation>
    <scope>NUCLEOTIDE SEQUENCE [LARGE SCALE GENOMIC DNA]</scope>
    <source>
        <strain evidence="14 15">W11-5</strain>
    </source>
</reference>
<dbReference type="InterPro" id="IPR003594">
    <property type="entry name" value="HATPase_dom"/>
</dbReference>
<evidence type="ECO:0000313" key="15">
    <source>
        <dbReference type="Proteomes" id="UP000006764"/>
    </source>
</evidence>
<gene>
    <name evidence="14" type="ORF">S7S_11630</name>
</gene>
<evidence type="ECO:0000256" key="5">
    <source>
        <dbReference type="ARBA" id="ARBA00022679"/>
    </source>
</evidence>
<name>A0A0B4XQK2_9GAMM</name>
<dbReference type="SMART" id="SM00387">
    <property type="entry name" value="HATPase_c"/>
    <property type="match status" value="1"/>
</dbReference>
<keyword evidence="9" id="KW-0902">Two-component regulatory system</keyword>
<evidence type="ECO:0000256" key="7">
    <source>
        <dbReference type="ARBA" id="ARBA00022777"/>
    </source>
</evidence>
<evidence type="ECO:0000256" key="10">
    <source>
        <dbReference type="ARBA" id="ARBA00023136"/>
    </source>
</evidence>
<evidence type="ECO:0000256" key="2">
    <source>
        <dbReference type="ARBA" id="ARBA00004370"/>
    </source>
</evidence>
<dbReference type="Pfam" id="PF00672">
    <property type="entry name" value="HAMP"/>
    <property type="match status" value="1"/>
</dbReference>
<comment type="subcellular location">
    <subcellularLocation>
        <location evidence="2">Membrane</location>
    </subcellularLocation>
</comment>
<dbReference type="OrthoDB" id="9804645at2"/>
<evidence type="ECO:0000256" key="1">
    <source>
        <dbReference type="ARBA" id="ARBA00000085"/>
    </source>
</evidence>
<dbReference type="Proteomes" id="UP000006764">
    <property type="component" value="Chromosome"/>
</dbReference>
<feature type="transmembrane region" description="Helical" evidence="11">
    <location>
        <begin position="168"/>
        <end position="196"/>
    </location>
</feature>
<dbReference type="PANTHER" id="PTHR45436:SF5">
    <property type="entry name" value="SENSOR HISTIDINE KINASE TRCS"/>
    <property type="match status" value="1"/>
</dbReference>
<dbReference type="HOGENOM" id="CLU_000445_89_37_6"/>
<comment type="catalytic activity">
    <reaction evidence="1">
        <text>ATP + protein L-histidine = ADP + protein N-phospho-L-histidine.</text>
        <dbReference type="EC" id="2.7.13.3"/>
    </reaction>
</comment>
<dbReference type="SUPFAM" id="SSF55874">
    <property type="entry name" value="ATPase domain of HSP90 chaperone/DNA topoisomerase II/histidine kinase"/>
    <property type="match status" value="1"/>
</dbReference>
<evidence type="ECO:0000259" key="13">
    <source>
        <dbReference type="PROSITE" id="PS50885"/>
    </source>
</evidence>
<evidence type="ECO:0000256" key="4">
    <source>
        <dbReference type="ARBA" id="ARBA00022553"/>
    </source>
</evidence>
<dbReference type="PROSITE" id="PS50885">
    <property type="entry name" value="HAMP"/>
    <property type="match status" value="1"/>
</dbReference>